<proteinExistence type="predicted"/>
<dbReference type="Pfam" id="PF13439">
    <property type="entry name" value="Glyco_transf_4"/>
    <property type="match status" value="1"/>
</dbReference>
<protein>
    <submittedName>
        <fullName evidence="3">Putative GT4: distantly related to mannosyltransferases</fullName>
    </submittedName>
</protein>
<keyword evidence="3" id="KW-0808">Transferase</keyword>
<evidence type="ECO:0000313" key="3">
    <source>
        <dbReference type="EMBL" id="CRH04768.1"/>
    </source>
</evidence>
<dbReference type="PANTHER" id="PTHR46401">
    <property type="entry name" value="GLYCOSYLTRANSFERASE WBBK-RELATED"/>
    <property type="match status" value="1"/>
</dbReference>
<dbReference type="InterPro" id="IPR028098">
    <property type="entry name" value="Glyco_trans_4-like_N"/>
</dbReference>
<reference evidence="3" key="1">
    <citation type="submission" date="2015-04" db="EMBL/GenBank/DDBJ databases">
        <authorList>
            <person name="Syromyatnikov M.Y."/>
            <person name="Popov V.N."/>
        </authorList>
    </citation>
    <scope>NUCLEOTIDE SEQUENCE</scope>
    <source>
        <strain evidence="3">MO-1</strain>
    </source>
</reference>
<sequence>MPRLLIDATPITRNNKGVSRYAHSLCVQLSHRLDDTWQIGVLIHPGHESMFPTTFKGEFLLVRPCAEVVKGVYWTSYWMWKWRADLLLRTNDCAGFVGLKPAIVVCHDIHEMIVQAQADMPRSWIGRGVDFIKNSLRKEVLRRSDLVICNSHFIQEEVSRFYGVPRERTALGYCGVDTRFYAMSPLVNKKAVYEKYGVERFILTFATGDTRENFGLLPEIAWQLKQKGVEIPILIAGFDPQKPYAQKLKASFMRYDLEEGRHYLFETFLDESRFSELVALYTAAACYLELSLHEGFGMQLAEAMACGAQCFSTGCGALAEIGGSFVYDIDPYIPQKIADVIEQNLSVLNTEKAFDREGQIAFTQRYTWDQVGSVVSHF</sequence>
<dbReference type="Pfam" id="PF00534">
    <property type="entry name" value="Glycos_transf_1"/>
    <property type="match status" value="1"/>
</dbReference>
<organism evidence="3">
    <name type="scientific">Magnetococcus massalia (strain MO-1)</name>
    <dbReference type="NCBI Taxonomy" id="451514"/>
    <lineage>
        <taxon>Bacteria</taxon>
        <taxon>Pseudomonadati</taxon>
        <taxon>Pseudomonadota</taxon>
        <taxon>Magnetococcia</taxon>
        <taxon>Magnetococcales</taxon>
        <taxon>Magnetococcaceae</taxon>
        <taxon>Magnetococcus</taxon>
    </lineage>
</organism>
<accession>A0A1S7LDZ4</accession>
<feature type="domain" description="Glycosyl transferase family 1" evidence="1">
    <location>
        <begin position="190"/>
        <end position="356"/>
    </location>
</feature>
<dbReference type="PANTHER" id="PTHR46401:SF8">
    <property type="entry name" value="BLL6006 PROTEIN"/>
    <property type="match status" value="1"/>
</dbReference>
<dbReference type="InterPro" id="IPR001296">
    <property type="entry name" value="Glyco_trans_1"/>
</dbReference>
<keyword evidence="3" id="KW-0328">Glycosyltransferase</keyword>
<dbReference type="Gene3D" id="3.40.50.2000">
    <property type="entry name" value="Glycogen Phosphorylase B"/>
    <property type="match status" value="2"/>
</dbReference>
<name>A0A1S7LDZ4_MAGMO</name>
<dbReference type="GO" id="GO:0016757">
    <property type="term" value="F:glycosyltransferase activity"/>
    <property type="evidence" value="ECO:0007669"/>
    <property type="project" value="UniProtKB-KW"/>
</dbReference>
<feature type="domain" description="Glycosyltransferase subfamily 4-like N-terminal" evidence="2">
    <location>
        <begin position="82"/>
        <end position="179"/>
    </location>
</feature>
<evidence type="ECO:0000259" key="1">
    <source>
        <dbReference type="Pfam" id="PF00534"/>
    </source>
</evidence>
<gene>
    <name evidence="3" type="ORF">MAGMO_0564</name>
</gene>
<evidence type="ECO:0000259" key="2">
    <source>
        <dbReference type="Pfam" id="PF13439"/>
    </source>
</evidence>
<dbReference type="SUPFAM" id="SSF53756">
    <property type="entry name" value="UDP-Glycosyltransferase/glycogen phosphorylase"/>
    <property type="match status" value="1"/>
</dbReference>
<dbReference type="EMBL" id="LO017727">
    <property type="protein sequence ID" value="CRH04768.1"/>
    <property type="molecule type" value="Genomic_DNA"/>
</dbReference>
<dbReference type="AlphaFoldDB" id="A0A1S7LDZ4"/>